<dbReference type="Proteomes" id="UP000315636">
    <property type="component" value="Unassembled WGS sequence"/>
</dbReference>
<evidence type="ECO:0000313" key="1">
    <source>
        <dbReference type="EMBL" id="SMO58000.1"/>
    </source>
</evidence>
<accession>A0A521CH04</accession>
<sequence>MALLEKVHTSLEELESLVEKTDDPLEREGLKAFIDCVTPHLVKTRRLPSWGKSLK</sequence>
<evidence type="ECO:0000313" key="2">
    <source>
        <dbReference type="Proteomes" id="UP000315636"/>
    </source>
</evidence>
<dbReference type="AlphaFoldDB" id="A0A521CH04"/>
<gene>
    <name evidence="1" type="ORF">SAMN06264849_103327</name>
</gene>
<organism evidence="1 2">
    <name type="scientific">Melghirimyces algeriensis</name>
    <dbReference type="NCBI Taxonomy" id="910412"/>
    <lineage>
        <taxon>Bacteria</taxon>
        <taxon>Bacillati</taxon>
        <taxon>Bacillota</taxon>
        <taxon>Bacilli</taxon>
        <taxon>Bacillales</taxon>
        <taxon>Thermoactinomycetaceae</taxon>
        <taxon>Melghirimyces</taxon>
    </lineage>
</organism>
<name>A0A521CH04_9BACL</name>
<proteinExistence type="predicted"/>
<protein>
    <submittedName>
        <fullName evidence="1">Uncharacterized protein</fullName>
    </submittedName>
</protein>
<dbReference type="EMBL" id="FXTI01000003">
    <property type="protein sequence ID" value="SMO58000.1"/>
    <property type="molecule type" value="Genomic_DNA"/>
</dbReference>
<keyword evidence="2" id="KW-1185">Reference proteome</keyword>
<dbReference type="RefSeq" id="WP_185956104.1">
    <property type="nucleotide sequence ID" value="NZ_FXTI01000003.1"/>
</dbReference>
<reference evidence="1 2" key="1">
    <citation type="submission" date="2017-05" db="EMBL/GenBank/DDBJ databases">
        <authorList>
            <person name="Varghese N."/>
            <person name="Submissions S."/>
        </authorList>
    </citation>
    <scope>NUCLEOTIDE SEQUENCE [LARGE SCALE GENOMIC DNA]</scope>
    <source>
        <strain evidence="1 2">DSM 45474</strain>
    </source>
</reference>